<keyword evidence="1" id="KW-0472">Membrane</keyword>
<dbReference type="EMBL" id="JADIKE010000039">
    <property type="protein sequence ID" value="MBM7127338.1"/>
    <property type="molecule type" value="Genomic_DNA"/>
</dbReference>
<evidence type="ECO:0000313" key="2">
    <source>
        <dbReference type="EMBL" id="MBM7127338.1"/>
    </source>
</evidence>
<accession>A0ABS2K7Z0</accession>
<sequence length="213" mass="24316">MKDVVALLRTGGALAYLVLALFALPVLARGMFALKRSRSQERKEFLELWKDGDKADDFWLELMIRHCFGEALPAVLVRRVMCFPAAPSKLASLARSWSLLTYDTEMGRLEWRSRWREVWRWRGVELRVFEALYMVLGSVGLLSVWAWFILSERIFLESSSGLVAAAMILPHLVNLDSANDAFKELSPLLAHKEGLRVDVSPKRINELEVVEPN</sequence>
<reference evidence="2" key="1">
    <citation type="submission" date="2020-10" db="EMBL/GenBank/DDBJ databases">
        <title>Phylogeny of dyella-like bacteria.</title>
        <authorList>
            <person name="Fu J."/>
        </authorList>
    </citation>
    <scope>NUCLEOTIDE SEQUENCE</scope>
    <source>
        <strain evidence="2">DHOC52</strain>
    </source>
</reference>
<evidence type="ECO:0000256" key="1">
    <source>
        <dbReference type="SAM" id="Phobius"/>
    </source>
</evidence>
<gene>
    <name evidence="2" type="ORF">ISP19_18340</name>
</gene>
<keyword evidence="3" id="KW-1185">Reference proteome</keyword>
<proteinExistence type="predicted"/>
<feature type="transmembrane region" description="Helical" evidence="1">
    <location>
        <begin position="13"/>
        <end position="34"/>
    </location>
</feature>
<feature type="transmembrane region" description="Helical" evidence="1">
    <location>
        <begin position="128"/>
        <end position="148"/>
    </location>
</feature>
<name>A0ABS2K7Z0_9GAMM</name>
<protein>
    <submittedName>
        <fullName evidence="2">Uncharacterized protein</fullName>
    </submittedName>
</protein>
<dbReference type="Proteomes" id="UP001430149">
    <property type="component" value="Unassembled WGS sequence"/>
</dbReference>
<evidence type="ECO:0000313" key="3">
    <source>
        <dbReference type="Proteomes" id="UP001430149"/>
    </source>
</evidence>
<organism evidence="2 3">
    <name type="scientific">Dyella flava</name>
    <dbReference type="NCBI Taxonomy" id="1920170"/>
    <lineage>
        <taxon>Bacteria</taxon>
        <taxon>Pseudomonadati</taxon>
        <taxon>Pseudomonadota</taxon>
        <taxon>Gammaproteobacteria</taxon>
        <taxon>Lysobacterales</taxon>
        <taxon>Rhodanobacteraceae</taxon>
        <taxon>Dyella</taxon>
    </lineage>
</organism>
<keyword evidence="1" id="KW-0812">Transmembrane</keyword>
<dbReference type="RefSeq" id="WP_204683874.1">
    <property type="nucleotide sequence ID" value="NZ_BSNR01000014.1"/>
</dbReference>
<keyword evidence="1" id="KW-1133">Transmembrane helix</keyword>
<comment type="caution">
    <text evidence="2">The sequence shown here is derived from an EMBL/GenBank/DDBJ whole genome shotgun (WGS) entry which is preliminary data.</text>
</comment>